<dbReference type="Gene3D" id="2.60.120.10">
    <property type="entry name" value="Jelly Rolls"/>
    <property type="match status" value="1"/>
</dbReference>
<protein>
    <recommendedName>
        <fullName evidence="3">Cupin domain-containing protein</fullName>
    </recommendedName>
</protein>
<reference evidence="1 2" key="1">
    <citation type="submission" date="2019-01" db="EMBL/GenBank/DDBJ databases">
        <authorList>
            <person name="Chen W.-M."/>
        </authorList>
    </citation>
    <scope>NUCLEOTIDE SEQUENCE [LARGE SCALE GENOMIC DNA]</scope>
    <source>
        <strain evidence="1 2">CCP-6</strain>
    </source>
</reference>
<evidence type="ECO:0008006" key="3">
    <source>
        <dbReference type="Google" id="ProtNLM"/>
    </source>
</evidence>
<dbReference type="AlphaFoldDB" id="A0A437M3U1"/>
<evidence type="ECO:0000313" key="2">
    <source>
        <dbReference type="Proteomes" id="UP000282957"/>
    </source>
</evidence>
<name>A0A437M3U1_9PROT</name>
<dbReference type="EMBL" id="SACL01000007">
    <property type="protein sequence ID" value="RVT92312.1"/>
    <property type="molecule type" value="Genomic_DNA"/>
</dbReference>
<gene>
    <name evidence="1" type="ORF">EOD42_19060</name>
</gene>
<proteinExistence type="predicted"/>
<comment type="caution">
    <text evidence="1">The sequence shown here is derived from an EMBL/GenBank/DDBJ whole genome shotgun (WGS) entry which is preliminary data.</text>
</comment>
<evidence type="ECO:0000313" key="1">
    <source>
        <dbReference type="EMBL" id="RVT92312.1"/>
    </source>
</evidence>
<dbReference type="RefSeq" id="WP_127789166.1">
    <property type="nucleotide sequence ID" value="NZ_SACL01000007.1"/>
</dbReference>
<dbReference type="SUPFAM" id="SSF51182">
    <property type="entry name" value="RmlC-like cupins"/>
    <property type="match status" value="1"/>
</dbReference>
<dbReference type="InterPro" id="IPR014710">
    <property type="entry name" value="RmlC-like_jellyroll"/>
</dbReference>
<sequence length="129" mass="13308">MTGKADEVQVITLDANCPELPLVEAGGRAVALVWPGTGATLRSMHHFALEAGGRTVQQRHPGEAVYFVKSGSGSVTDPEAGTDPLITGSMILVEPGTAYVFTAGEEGMELLGGPAPHDPALYAHLTKAA</sequence>
<keyword evidence="2" id="KW-1185">Reference proteome</keyword>
<dbReference type="InterPro" id="IPR011051">
    <property type="entry name" value="RmlC_Cupin_sf"/>
</dbReference>
<dbReference type="OrthoDB" id="8242078at2"/>
<organism evidence="1 2">
    <name type="scientific">Rhodovarius crocodyli</name>
    <dbReference type="NCBI Taxonomy" id="1979269"/>
    <lineage>
        <taxon>Bacteria</taxon>
        <taxon>Pseudomonadati</taxon>
        <taxon>Pseudomonadota</taxon>
        <taxon>Alphaproteobacteria</taxon>
        <taxon>Acetobacterales</taxon>
        <taxon>Roseomonadaceae</taxon>
        <taxon>Rhodovarius</taxon>
    </lineage>
</organism>
<dbReference type="Proteomes" id="UP000282957">
    <property type="component" value="Unassembled WGS sequence"/>
</dbReference>
<accession>A0A437M3U1</accession>